<accession>A0A1R3KD31</accession>
<dbReference type="OrthoDB" id="8191639at2759"/>
<gene>
    <name evidence="3" type="ORF">COLO4_09144</name>
</gene>
<sequence length="103" mass="11979">MKTNLLSYSLKHLTKKYLGYDIQSGIHDPYEDCISVMRLYKRMRSQDHQVQKKALRNDKADSGLESIRSTDLEKMTPDELYEMSTSDYKCWCLDLGEECSLGS</sequence>
<dbReference type="EMBL" id="AWUE01014123">
    <property type="protein sequence ID" value="OMP05000.1"/>
    <property type="molecule type" value="Genomic_DNA"/>
</dbReference>
<dbReference type="Proteomes" id="UP000187203">
    <property type="component" value="Unassembled WGS sequence"/>
</dbReference>
<protein>
    <submittedName>
        <fullName evidence="3">Exonuclease</fullName>
    </submittedName>
</protein>
<keyword evidence="2" id="KW-0378">Hydrolase</keyword>
<evidence type="ECO:0000256" key="1">
    <source>
        <dbReference type="ARBA" id="ARBA00022722"/>
    </source>
</evidence>
<dbReference type="PANTHER" id="PTHR12801:SF123">
    <property type="entry name" value="RNA EXONUCLEASE 4"/>
    <property type="match status" value="1"/>
</dbReference>
<dbReference type="GO" id="GO:0005634">
    <property type="term" value="C:nucleus"/>
    <property type="evidence" value="ECO:0007669"/>
    <property type="project" value="TreeGrafter"/>
</dbReference>
<organism evidence="3 4">
    <name type="scientific">Corchorus olitorius</name>
    <dbReference type="NCBI Taxonomy" id="93759"/>
    <lineage>
        <taxon>Eukaryota</taxon>
        <taxon>Viridiplantae</taxon>
        <taxon>Streptophyta</taxon>
        <taxon>Embryophyta</taxon>
        <taxon>Tracheophyta</taxon>
        <taxon>Spermatophyta</taxon>
        <taxon>Magnoliopsida</taxon>
        <taxon>eudicotyledons</taxon>
        <taxon>Gunneridae</taxon>
        <taxon>Pentapetalae</taxon>
        <taxon>rosids</taxon>
        <taxon>malvids</taxon>
        <taxon>Malvales</taxon>
        <taxon>Malvaceae</taxon>
        <taxon>Grewioideae</taxon>
        <taxon>Apeibeae</taxon>
        <taxon>Corchorus</taxon>
    </lineage>
</organism>
<dbReference type="Gene3D" id="3.30.420.10">
    <property type="entry name" value="Ribonuclease H-like superfamily/Ribonuclease H"/>
    <property type="match status" value="1"/>
</dbReference>
<dbReference type="AlphaFoldDB" id="A0A1R3KD31"/>
<comment type="caution">
    <text evidence="3">The sequence shown here is derived from an EMBL/GenBank/DDBJ whole genome shotgun (WGS) entry which is preliminary data.</text>
</comment>
<reference evidence="4" key="1">
    <citation type="submission" date="2013-09" db="EMBL/GenBank/DDBJ databases">
        <title>Corchorus olitorius genome sequencing.</title>
        <authorList>
            <person name="Alam M."/>
            <person name="Haque M.S."/>
            <person name="Islam M.S."/>
            <person name="Emdad E.M."/>
            <person name="Islam M.M."/>
            <person name="Ahmed B."/>
            <person name="Halim A."/>
            <person name="Hossen Q.M.M."/>
            <person name="Hossain M.Z."/>
            <person name="Ahmed R."/>
            <person name="Khan M.M."/>
            <person name="Islam R."/>
            <person name="Rashid M.M."/>
            <person name="Khan S.A."/>
            <person name="Rahman M.S."/>
            <person name="Alam M."/>
            <person name="Yahiya A.S."/>
            <person name="Khan M.S."/>
            <person name="Azam M.S."/>
            <person name="Haque T."/>
            <person name="Lashkar M.Z.H."/>
            <person name="Akhand A.I."/>
            <person name="Morshed G."/>
            <person name="Roy S."/>
            <person name="Uddin K.S."/>
            <person name="Rabeya T."/>
            <person name="Hossain A.S."/>
            <person name="Chowdhury A."/>
            <person name="Snigdha A.R."/>
            <person name="Mortoza M.S."/>
            <person name="Matin S.A."/>
            <person name="Hoque S.M.E."/>
            <person name="Islam M.K."/>
            <person name="Roy D.K."/>
            <person name="Haider R."/>
            <person name="Moosa M.M."/>
            <person name="Elias S.M."/>
            <person name="Hasan A.M."/>
            <person name="Jahan S."/>
            <person name="Shafiuddin M."/>
            <person name="Mahmood N."/>
            <person name="Shommy N.S."/>
        </authorList>
    </citation>
    <scope>NUCLEOTIDE SEQUENCE [LARGE SCALE GENOMIC DNA]</scope>
    <source>
        <strain evidence="4">cv. O-4</strain>
    </source>
</reference>
<keyword evidence="3" id="KW-0269">Exonuclease</keyword>
<keyword evidence="1" id="KW-0540">Nuclease</keyword>
<keyword evidence="4" id="KW-1185">Reference proteome</keyword>
<dbReference type="InterPro" id="IPR012337">
    <property type="entry name" value="RNaseH-like_sf"/>
</dbReference>
<dbReference type="GO" id="GO:0003676">
    <property type="term" value="F:nucleic acid binding"/>
    <property type="evidence" value="ECO:0007669"/>
    <property type="project" value="InterPro"/>
</dbReference>
<evidence type="ECO:0000256" key="2">
    <source>
        <dbReference type="ARBA" id="ARBA00022801"/>
    </source>
</evidence>
<dbReference type="STRING" id="93759.A0A1R3KD31"/>
<dbReference type="GO" id="GO:0004527">
    <property type="term" value="F:exonuclease activity"/>
    <property type="evidence" value="ECO:0007669"/>
    <property type="project" value="UniProtKB-KW"/>
</dbReference>
<dbReference type="PANTHER" id="PTHR12801">
    <property type="entry name" value="RNA EXONUCLEASE REXO1 / RECO3 FAMILY MEMBER-RELATED"/>
    <property type="match status" value="1"/>
</dbReference>
<dbReference type="InterPro" id="IPR047021">
    <property type="entry name" value="REXO1/3/4-like"/>
</dbReference>
<evidence type="ECO:0000313" key="4">
    <source>
        <dbReference type="Proteomes" id="UP000187203"/>
    </source>
</evidence>
<proteinExistence type="predicted"/>
<evidence type="ECO:0000313" key="3">
    <source>
        <dbReference type="EMBL" id="OMP05000.1"/>
    </source>
</evidence>
<dbReference type="SUPFAM" id="SSF53098">
    <property type="entry name" value="Ribonuclease H-like"/>
    <property type="match status" value="1"/>
</dbReference>
<name>A0A1R3KD31_9ROSI</name>
<dbReference type="InterPro" id="IPR036397">
    <property type="entry name" value="RNaseH_sf"/>
</dbReference>